<gene>
    <name evidence="1" type="ORF">ACFOND_01255</name>
</gene>
<dbReference type="PANTHER" id="PTHR38036:SF1">
    <property type="entry name" value="UPF0250 PROTEIN YBED"/>
    <property type="match status" value="1"/>
</dbReference>
<sequence>MKVSNIDSDKAPKIEFPCPNYVIKIVGDDKDGYRDFVASVLAKYDSKVSTASFTEQPSKNGRFVSLTVRMHIEAESVLSALFEELKKSPMVKMVL</sequence>
<dbReference type="EMBL" id="JBHRYN010000003">
    <property type="protein sequence ID" value="MFC3700250.1"/>
    <property type="molecule type" value="Genomic_DNA"/>
</dbReference>
<dbReference type="RefSeq" id="WP_216001305.1">
    <property type="nucleotide sequence ID" value="NZ_JAUFQI010000001.1"/>
</dbReference>
<comment type="caution">
    <text evidence="1">The sequence shown here is derived from an EMBL/GenBank/DDBJ whole genome shotgun (WGS) entry which is preliminary data.</text>
</comment>
<dbReference type="PANTHER" id="PTHR38036">
    <property type="entry name" value="UPF0250 PROTEIN YBED"/>
    <property type="match status" value="1"/>
</dbReference>
<protein>
    <submittedName>
        <fullName evidence="1">YbeD family protein</fullName>
    </submittedName>
</protein>
<organism evidence="1 2">
    <name type="scientific">Reinekea marina</name>
    <dbReference type="NCBI Taxonomy" id="1310421"/>
    <lineage>
        <taxon>Bacteria</taxon>
        <taxon>Pseudomonadati</taxon>
        <taxon>Pseudomonadota</taxon>
        <taxon>Gammaproteobacteria</taxon>
        <taxon>Oceanospirillales</taxon>
        <taxon>Saccharospirillaceae</taxon>
        <taxon>Reinekea</taxon>
    </lineage>
</organism>
<evidence type="ECO:0000313" key="2">
    <source>
        <dbReference type="Proteomes" id="UP001595710"/>
    </source>
</evidence>
<dbReference type="InterPro" id="IPR007454">
    <property type="entry name" value="UPF0250_YbeD-like"/>
</dbReference>
<proteinExistence type="predicted"/>
<dbReference type="Proteomes" id="UP001595710">
    <property type="component" value="Unassembled WGS sequence"/>
</dbReference>
<accession>A0ABV7WNZ2</accession>
<reference evidence="2" key="1">
    <citation type="journal article" date="2019" name="Int. J. Syst. Evol. Microbiol.">
        <title>The Global Catalogue of Microorganisms (GCM) 10K type strain sequencing project: providing services to taxonomists for standard genome sequencing and annotation.</title>
        <authorList>
            <consortium name="The Broad Institute Genomics Platform"/>
            <consortium name="The Broad Institute Genome Sequencing Center for Infectious Disease"/>
            <person name="Wu L."/>
            <person name="Ma J."/>
        </authorList>
    </citation>
    <scope>NUCLEOTIDE SEQUENCE [LARGE SCALE GENOMIC DNA]</scope>
    <source>
        <strain evidence="2">CECT 8288</strain>
    </source>
</reference>
<dbReference type="Pfam" id="PF04359">
    <property type="entry name" value="DUF493"/>
    <property type="match status" value="1"/>
</dbReference>
<keyword evidence="2" id="KW-1185">Reference proteome</keyword>
<name>A0ABV7WNZ2_9GAMM</name>
<evidence type="ECO:0000313" key="1">
    <source>
        <dbReference type="EMBL" id="MFC3700250.1"/>
    </source>
</evidence>